<reference evidence="1 2" key="1">
    <citation type="journal article" date="2017" name="G3 (Bethesda)">
        <title>The Physical Genome Mapping of Anopheles albimanus Corrected Scaffold Misassemblies and Identified Interarm Rearrangements in Genus Anopheles.</title>
        <authorList>
            <person name="Artemov G.N."/>
            <person name="Peery A.N."/>
            <person name="Jiang X."/>
            <person name="Tu Z."/>
            <person name="Stegniy V.N."/>
            <person name="Sharakhova M.V."/>
            <person name="Sharakhov I.V."/>
        </authorList>
    </citation>
    <scope>NUCLEOTIDE SEQUENCE [LARGE SCALE GENOMIC DNA]</scope>
    <source>
        <strain evidence="1 2">ALBI9_A</strain>
    </source>
</reference>
<organism evidence="1 2">
    <name type="scientific">Anopheles albimanus</name>
    <name type="common">New world malaria mosquito</name>
    <dbReference type="NCBI Taxonomy" id="7167"/>
    <lineage>
        <taxon>Eukaryota</taxon>
        <taxon>Metazoa</taxon>
        <taxon>Ecdysozoa</taxon>
        <taxon>Arthropoda</taxon>
        <taxon>Hexapoda</taxon>
        <taxon>Insecta</taxon>
        <taxon>Pterygota</taxon>
        <taxon>Neoptera</taxon>
        <taxon>Endopterygota</taxon>
        <taxon>Diptera</taxon>
        <taxon>Nematocera</taxon>
        <taxon>Culicoidea</taxon>
        <taxon>Culicidae</taxon>
        <taxon>Anophelinae</taxon>
        <taxon>Anopheles</taxon>
    </lineage>
</organism>
<dbReference type="EnsemblMetazoa" id="AALB014643-RA">
    <property type="protein sequence ID" value="AALB014643-PA"/>
    <property type="gene ID" value="AALB014643"/>
</dbReference>
<accession>A0A182FYF1</accession>
<protein>
    <submittedName>
        <fullName evidence="1">Uncharacterized protein</fullName>
    </submittedName>
</protein>
<dbReference type="VEuPathDB" id="VectorBase:AALB014643"/>
<name>A0A182FYF1_ANOAL</name>
<dbReference type="Proteomes" id="UP000069272">
    <property type="component" value="Chromosome 2R"/>
</dbReference>
<evidence type="ECO:0000313" key="1">
    <source>
        <dbReference type="EnsemblMetazoa" id="AALB014643-PA"/>
    </source>
</evidence>
<evidence type="ECO:0000313" key="2">
    <source>
        <dbReference type="Proteomes" id="UP000069272"/>
    </source>
</evidence>
<sequence length="69" mass="8090">QFVRPEFVRQKWKDCVCQYHPEPSRDLLPVPVGHVCACFPLEKAFADLLHHGWPRACHKVENKLLIEAR</sequence>
<reference evidence="1" key="2">
    <citation type="submission" date="2022-08" db="UniProtKB">
        <authorList>
            <consortium name="EnsemblMetazoa"/>
        </authorList>
    </citation>
    <scope>IDENTIFICATION</scope>
    <source>
        <strain evidence="1">STECLA/ALBI9_A</strain>
    </source>
</reference>
<dbReference type="AlphaFoldDB" id="A0A182FYF1"/>
<keyword evidence="2" id="KW-1185">Reference proteome</keyword>
<proteinExistence type="predicted"/>